<dbReference type="EMBL" id="JAECZA010000019">
    <property type="protein sequence ID" value="MBH8572813.1"/>
    <property type="molecule type" value="Genomic_DNA"/>
</dbReference>
<feature type="transmembrane region" description="Helical" evidence="1">
    <location>
        <begin position="140"/>
        <end position="159"/>
    </location>
</feature>
<feature type="transmembrane region" description="Helical" evidence="1">
    <location>
        <begin position="12"/>
        <end position="30"/>
    </location>
</feature>
<proteinExistence type="predicted"/>
<keyword evidence="3" id="KW-1185">Reference proteome</keyword>
<dbReference type="RefSeq" id="WP_214431638.1">
    <property type="nucleotide sequence ID" value="NZ_CAWPUQ010000101.1"/>
</dbReference>
<gene>
    <name evidence="2" type="ORF">I8752_07240</name>
</gene>
<accession>A0A8J7I344</accession>
<evidence type="ECO:0000256" key="1">
    <source>
        <dbReference type="SAM" id="Phobius"/>
    </source>
</evidence>
<keyword evidence="1" id="KW-1133">Transmembrane helix</keyword>
<comment type="caution">
    <text evidence="2">The sequence shown here is derived from an EMBL/GenBank/DDBJ whole genome shotgun (WGS) entry which is preliminary data.</text>
</comment>
<evidence type="ECO:0000313" key="2">
    <source>
        <dbReference type="EMBL" id="MBH8572813.1"/>
    </source>
</evidence>
<sequence length="163" mass="19828">MNQTKFSHVMPIWKFCTLYVFTWGIYQLPWAHKQWQFIKEREHLNISSWFRSWFLPFYLYSLCQKVFALAEEQGYRVKASPFQVTLFYWILVVLARLPEPWWLISLFSFIPLLTVVKALNYYWEQQQNLPINESFTGREIGWMIFGVVLWLLIIIDFLSKNNI</sequence>
<dbReference type="AlphaFoldDB" id="A0A8J7I344"/>
<keyword evidence="1" id="KW-0812">Transmembrane</keyword>
<evidence type="ECO:0000313" key="3">
    <source>
        <dbReference type="Proteomes" id="UP000662314"/>
    </source>
</evidence>
<reference evidence="2 3" key="1">
    <citation type="journal article" date="2021" name="Int. J. Syst. Evol. Microbiol.">
        <title>Amazonocrinis nigriterrae gen. nov., sp. nov., Atlanticothrix silvestris gen. nov., sp. nov. and Dendronalium phyllosphericum gen. nov., sp. nov., nostocacean cyanobacteria from Brazilian environments.</title>
        <authorList>
            <person name="Alvarenga D.O."/>
            <person name="Andreote A.P.D."/>
            <person name="Branco L.H.Z."/>
            <person name="Delbaje E."/>
            <person name="Cruz R.B."/>
            <person name="Varani A.M."/>
            <person name="Fiore M.F."/>
        </authorList>
    </citation>
    <scope>NUCLEOTIDE SEQUENCE [LARGE SCALE GENOMIC DNA]</scope>
    <source>
        <strain evidence="2 3">CENA369</strain>
    </source>
</reference>
<organism evidence="2 3">
    <name type="scientific">Dendronalium phyllosphericum CENA369</name>
    <dbReference type="NCBI Taxonomy" id="1725256"/>
    <lineage>
        <taxon>Bacteria</taxon>
        <taxon>Bacillati</taxon>
        <taxon>Cyanobacteriota</taxon>
        <taxon>Cyanophyceae</taxon>
        <taxon>Nostocales</taxon>
        <taxon>Nostocaceae</taxon>
        <taxon>Dendronalium</taxon>
        <taxon>Dendronalium phyllosphericum</taxon>
    </lineage>
</organism>
<protein>
    <submittedName>
        <fullName evidence="2">Uncharacterized protein</fullName>
    </submittedName>
</protein>
<name>A0A8J7I344_9NOST</name>
<keyword evidence="1" id="KW-0472">Membrane</keyword>
<dbReference type="Proteomes" id="UP000662314">
    <property type="component" value="Unassembled WGS sequence"/>
</dbReference>
<feature type="transmembrane region" description="Helical" evidence="1">
    <location>
        <begin position="101"/>
        <end position="119"/>
    </location>
</feature>